<dbReference type="GO" id="GO:0009411">
    <property type="term" value="P:response to UV"/>
    <property type="evidence" value="ECO:0007669"/>
    <property type="project" value="TreeGrafter"/>
</dbReference>
<keyword evidence="3" id="KW-0548">Nucleotidyltransferase</keyword>
<dbReference type="EC" id="2.7.7.102" evidence="6"/>
<dbReference type="GO" id="GO:0031297">
    <property type="term" value="P:replication fork processing"/>
    <property type="evidence" value="ECO:0007669"/>
    <property type="project" value="TreeGrafter"/>
</dbReference>
<dbReference type="GO" id="GO:0003682">
    <property type="term" value="F:chromatin binding"/>
    <property type="evidence" value="ECO:0007669"/>
    <property type="project" value="TreeGrafter"/>
</dbReference>
<dbReference type="AlphaFoldDB" id="A0A819RM50"/>
<keyword evidence="3" id="KW-0808">Transferase</keyword>
<dbReference type="GO" id="GO:0003887">
    <property type="term" value="F:DNA-directed DNA polymerase activity"/>
    <property type="evidence" value="ECO:0007669"/>
    <property type="project" value="UniProtKB-KW"/>
</dbReference>
<evidence type="ECO:0000256" key="6">
    <source>
        <dbReference type="ARBA" id="ARBA00044768"/>
    </source>
</evidence>
<evidence type="ECO:0000256" key="7">
    <source>
        <dbReference type="ARBA" id="ARBA00047303"/>
    </source>
</evidence>
<accession>A0A819RM50</accession>
<dbReference type="PANTHER" id="PTHR31399:SF0">
    <property type="entry name" value="DNA-DIRECTED PRIMASE_POLYMERASE PROTEIN"/>
    <property type="match status" value="1"/>
</dbReference>
<comment type="catalytic activity">
    <reaction evidence="5">
        <text>ssDNA + n NTP = ssDNA/pppN(pN)n-1 hybrid + (n-1) diphosphate.</text>
        <dbReference type="EC" id="2.7.7.102"/>
    </reaction>
</comment>
<dbReference type="PANTHER" id="PTHR31399">
    <property type="entry name" value="DNA-DIRECTED PRIMASE / POLYMERASE PROTEIN"/>
    <property type="match status" value="1"/>
</dbReference>
<dbReference type="EC" id="2.7.7.7" evidence="2"/>
<reference evidence="8" key="1">
    <citation type="submission" date="2021-02" db="EMBL/GenBank/DDBJ databases">
        <authorList>
            <person name="Nowell W R."/>
        </authorList>
    </citation>
    <scope>NUCLEOTIDE SEQUENCE</scope>
</reference>
<evidence type="ECO:0000256" key="4">
    <source>
        <dbReference type="ARBA" id="ARBA00026139"/>
    </source>
</evidence>
<dbReference type="Proteomes" id="UP000663836">
    <property type="component" value="Unassembled WGS sequence"/>
</dbReference>
<dbReference type="GO" id="GO:0006264">
    <property type="term" value="P:mitochondrial DNA replication"/>
    <property type="evidence" value="ECO:0007669"/>
    <property type="project" value="TreeGrafter"/>
</dbReference>
<dbReference type="InterPro" id="IPR044917">
    <property type="entry name" value="PRIMPOL"/>
</dbReference>
<comment type="catalytic activity">
    <reaction evidence="7">
        <text>DNA(n) + a 2'-deoxyribonucleoside 5'-triphosphate = DNA(n+1) + diphosphate</text>
        <dbReference type="Rhea" id="RHEA:22508"/>
        <dbReference type="Rhea" id="RHEA-COMP:17339"/>
        <dbReference type="Rhea" id="RHEA-COMP:17340"/>
        <dbReference type="ChEBI" id="CHEBI:33019"/>
        <dbReference type="ChEBI" id="CHEBI:61560"/>
        <dbReference type="ChEBI" id="CHEBI:173112"/>
        <dbReference type="EC" id="2.7.7.7"/>
    </reaction>
    <physiologicalReaction direction="left-to-right" evidence="7">
        <dbReference type="Rhea" id="RHEA:22509"/>
    </physiologicalReaction>
</comment>
<evidence type="ECO:0000313" key="9">
    <source>
        <dbReference type="Proteomes" id="UP000663836"/>
    </source>
</evidence>
<evidence type="ECO:0000256" key="3">
    <source>
        <dbReference type="ARBA" id="ARBA00022932"/>
    </source>
</evidence>
<comment type="caution">
    <text evidence="8">The sequence shown here is derived from an EMBL/GenBank/DDBJ whole genome shotgun (WGS) entry which is preliminary data.</text>
</comment>
<evidence type="ECO:0000313" key="8">
    <source>
        <dbReference type="EMBL" id="CAF4049784.1"/>
    </source>
</evidence>
<sequence>MTFVEKLIKRLYPNKIITHRISDLLDNLSNDKSNNKYIYISIETDTNSRRFCYLTLDELINVYQSCPVSERFIYELICSEQHVKAYIDFEYYINCNPDTDDCRIGPICCLKILHLLLNFDEKFNYNQNINIDFIFQKFLVLEASTSQKISYHFIHTNENILFDNNQTFGLFFKVTIHFFLWMIIKHKCISFHITQSLEKCTIPSLIDLLGKYVNLLRTSCRECYIYSKFLTVAEVAYLLVLNKENQYTLAIDLGVYSKNQQFRLFDCVKKQKGNALIQSLSLTSAQSVKYSYNEILKNSLLTYHEKTNVFILSEKDNQFVYEELDIVDKSIFQTCELININKLNHHIKNFYPSSTNYTNSSNRDRSNFSSSITRPTKTDLLDTTIEKFKSFVEKLITSDPSHLGYIRSYVHGPSGTGKSKIISPIKKAIIDTMKALGISKDDAGIMDDFTNASLLVKLAKTNVFILTDEAEKPLLSLGFYSPLSEISAGDRIAGCKFFGSIPTSKDTMSYHLEINSHLSFVGATTGRLWHRLIHFYGQGYQSDGFSERDDDYETEQNSNHNLPTLSQILIICRLIGKRKFILSRNGTKKFYNKIRQYQELSQIEKPNDVNYGSRMGKSAEILCKLVAVCQILKISMDILKILQDQKQLICADLSFNFIRNVTQIIETKYKSTNIVMEIDSSSCRLAGTLLCSHLLKTLFTLYNTEPIIMPEERSTNIQSISIHSNINTIRERIIRFPQLFFLKRDLTGSMGLLRHYPSEIVNTVLDELICYELIRQGPYVTTTSRGIIHMKSYPSYNILNDPSKVVVAERILNDLNLNLATYMTILCNSTIKEKQVLTSAGKDLLLLPEHNVLLQHLKEKYPERHLDGIIPSDETNESTNTINEILPKSSINNSSINHENSQDSSILSISNQSFTSFNTTSLNNDSNTTPSSSNITSKSLVENVPHKVLMNDAHDIASTTIDNPNDKNISNVIQHPLITTNSRVIHNTINPTLNSIPTSISFHQSSNQSSQETNIQYINPTHSTLSINNANDSYETSSAQTSISTITNILPSSSTVIHSIQQNKLLTISRTNSNISAINDQLTYKNDANTTNSSQIYNLPDNDSNTNESNGNNLNFFYLMSHKPSE</sequence>
<gene>
    <name evidence="8" type="ORF">JBS370_LOCUS28974</name>
</gene>
<dbReference type="GO" id="GO:0005759">
    <property type="term" value="C:mitochondrial matrix"/>
    <property type="evidence" value="ECO:0007669"/>
    <property type="project" value="TreeGrafter"/>
</dbReference>
<dbReference type="EMBL" id="CAJOBD010006045">
    <property type="protein sequence ID" value="CAF4049784.1"/>
    <property type="molecule type" value="Genomic_DNA"/>
</dbReference>
<keyword evidence="3" id="KW-0239">DNA-directed DNA polymerase</keyword>
<protein>
    <recommendedName>
        <fullName evidence="4">DNA-directed primase/polymerase protein</fullName>
        <ecNumber evidence="6">2.7.7.102</ecNumber>
        <ecNumber evidence="2">2.7.7.7</ecNumber>
    </recommendedName>
</protein>
<evidence type="ECO:0000256" key="1">
    <source>
        <dbReference type="ARBA" id="ARBA00009762"/>
    </source>
</evidence>
<dbReference type="GO" id="GO:0005634">
    <property type="term" value="C:nucleus"/>
    <property type="evidence" value="ECO:0007669"/>
    <property type="project" value="TreeGrafter"/>
</dbReference>
<proteinExistence type="inferred from homology"/>
<organism evidence="8 9">
    <name type="scientific">Rotaria sordida</name>
    <dbReference type="NCBI Taxonomy" id="392033"/>
    <lineage>
        <taxon>Eukaryota</taxon>
        <taxon>Metazoa</taxon>
        <taxon>Spiralia</taxon>
        <taxon>Gnathifera</taxon>
        <taxon>Rotifera</taxon>
        <taxon>Eurotatoria</taxon>
        <taxon>Bdelloidea</taxon>
        <taxon>Philodinida</taxon>
        <taxon>Philodinidae</taxon>
        <taxon>Rotaria</taxon>
    </lineage>
</organism>
<evidence type="ECO:0000256" key="5">
    <source>
        <dbReference type="ARBA" id="ARBA00044677"/>
    </source>
</evidence>
<comment type="similarity">
    <text evidence="1">Belongs to the eukaryotic-type primase small subunit family.</text>
</comment>
<dbReference type="GO" id="GO:0042276">
    <property type="term" value="P:error-prone translesion synthesis"/>
    <property type="evidence" value="ECO:0007669"/>
    <property type="project" value="InterPro"/>
</dbReference>
<name>A0A819RM50_9BILA</name>
<evidence type="ECO:0000256" key="2">
    <source>
        <dbReference type="ARBA" id="ARBA00012417"/>
    </source>
</evidence>